<dbReference type="HOGENOM" id="CLU_1460811_0_0_1"/>
<protein>
    <submittedName>
        <fullName evidence="2">Uncharacterized LOC100176813</fullName>
    </submittedName>
</protein>
<sequence length="185" mass="20817">MLRMNETQSFVYMKNEVMMNDTGIYTLTVKSTVFPVVVFVFGITVVNNTICDLNSKESNSDAVIVGSCLAVVILIITTIALQLYLKLKHITENAGSFMNVTSVNYKNNKITTTQPKNENNTPQYLNPANKQQAGDNEVGYIDLNAGEPIPNNDVIVRNYEVVKTDYEEIMQSNEKPKNEMNEYDL</sequence>
<feature type="transmembrane region" description="Helical" evidence="1">
    <location>
        <begin position="23"/>
        <end position="43"/>
    </location>
</feature>
<organism evidence="2 3">
    <name type="scientific">Ciona intestinalis</name>
    <name type="common">Transparent sea squirt</name>
    <name type="synonym">Ascidia intestinalis</name>
    <dbReference type="NCBI Taxonomy" id="7719"/>
    <lineage>
        <taxon>Eukaryota</taxon>
        <taxon>Metazoa</taxon>
        <taxon>Chordata</taxon>
        <taxon>Tunicata</taxon>
        <taxon>Ascidiacea</taxon>
        <taxon>Phlebobranchia</taxon>
        <taxon>Cionidae</taxon>
        <taxon>Ciona</taxon>
    </lineage>
</organism>
<keyword evidence="1" id="KW-0472">Membrane</keyword>
<gene>
    <name evidence="2" type="primary">LOC100176813</name>
</gene>
<keyword evidence="1" id="KW-1133">Transmembrane helix</keyword>
<evidence type="ECO:0000313" key="2">
    <source>
        <dbReference type="Ensembl" id="ENSCINP00000035279.1"/>
    </source>
</evidence>
<dbReference type="InParanoid" id="H2Y045"/>
<reference evidence="2" key="3">
    <citation type="submission" date="2025-09" db="UniProtKB">
        <authorList>
            <consortium name="Ensembl"/>
        </authorList>
    </citation>
    <scope>IDENTIFICATION</scope>
</reference>
<reference evidence="2" key="2">
    <citation type="submission" date="2025-08" db="UniProtKB">
        <authorList>
            <consortium name="Ensembl"/>
        </authorList>
    </citation>
    <scope>IDENTIFICATION</scope>
</reference>
<proteinExistence type="predicted"/>
<dbReference type="AlphaFoldDB" id="H2Y045"/>
<dbReference type="Proteomes" id="UP000008144">
    <property type="component" value="Unassembled WGS sequence"/>
</dbReference>
<accession>A0A1W2WA05</accession>
<evidence type="ECO:0000313" key="3">
    <source>
        <dbReference type="Proteomes" id="UP000008144"/>
    </source>
</evidence>
<keyword evidence="3" id="KW-1185">Reference proteome</keyword>
<accession>H2Y045</accession>
<name>H2Y045_CIOIN</name>
<dbReference type="Ensembl" id="ENSCINT00000035097.1">
    <property type="protein sequence ID" value="ENSCINP00000035279.1"/>
    <property type="gene ID" value="ENSCING00000018017.1"/>
</dbReference>
<reference evidence="3" key="1">
    <citation type="journal article" date="2002" name="Science">
        <title>The draft genome of Ciona intestinalis: insights into chordate and vertebrate origins.</title>
        <authorList>
            <person name="Dehal P."/>
            <person name="Satou Y."/>
            <person name="Campbell R.K."/>
            <person name="Chapman J."/>
            <person name="Degnan B."/>
            <person name="De Tomaso A."/>
            <person name="Davidson B."/>
            <person name="Di Gregorio A."/>
            <person name="Gelpke M."/>
            <person name="Goodstein D.M."/>
            <person name="Harafuji N."/>
            <person name="Hastings K.E."/>
            <person name="Ho I."/>
            <person name="Hotta K."/>
            <person name="Huang W."/>
            <person name="Kawashima T."/>
            <person name="Lemaire P."/>
            <person name="Martinez D."/>
            <person name="Meinertzhagen I.A."/>
            <person name="Necula S."/>
            <person name="Nonaka M."/>
            <person name="Putnam N."/>
            <person name="Rash S."/>
            <person name="Saiga H."/>
            <person name="Satake M."/>
            <person name="Terry A."/>
            <person name="Yamada L."/>
            <person name="Wang H.G."/>
            <person name="Awazu S."/>
            <person name="Azumi K."/>
            <person name="Boore J."/>
            <person name="Branno M."/>
            <person name="Chin-Bow S."/>
            <person name="DeSantis R."/>
            <person name="Doyle S."/>
            <person name="Francino P."/>
            <person name="Keys D.N."/>
            <person name="Haga S."/>
            <person name="Hayashi H."/>
            <person name="Hino K."/>
            <person name="Imai K.S."/>
            <person name="Inaba K."/>
            <person name="Kano S."/>
            <person name="Kobayashi K."/>
            <person name="Kobayashi M."/>
            <person name="Lee B.I."/>
            <person name="Makabe K.W."/>
            <person name="Manohar C."/>
            <person name="Matassi G."/>
            <person name="Medina M."/>
            <person name="Mochizuki Y."/>
            <person name="Mount S."/>
            <person name="Morishita T."/>
            <person name="Miura S."/>
            <person name="Nakayama A."/>
            <person name="Nishizaka S."/>
            <person name="Nomoto H."/>
            <person name="Ohta F."/>
            <person name="Oishi K."/>
            <person name="Rigoutsos I."/>
            <person name="Sano M."/>
            <person name="Sasaki A."/>
            <person name="Sasakura Y."/>
            <person name="Shoguchi E."/>
            <person name="Shin-i T."/>
            <person name="Spagnuolo A."/>
            <person name="Stainier D."/>
            <person name="Suzuki M.M."/>
            <person name="Tassy O."/>
            <person name="Takatori N."/>
            <person name="Tokuoka M."/>
            <person name="Yagi K."/>
            <person name="Yoshizaki F."/>
            <person name="Wada S."/>
            <person name="Zhang C."/>
            <person name="Hyatt P.D."/>
            <person name="Larimer F."/>
            <person name="Detter C."/>
            <person name="Doggett N."/>
            <person name="Glavina T."/>
            <person name="Hawkins T."/>
            <person name="Richardson P."/>
            <person name="Lucas S."/>
            <person name="Kohara Y."/>
            <person name="Levine M."/>
            <person name="Satoh N."/>
            <person name="Rokhsar D.S."/>
        </authorList>
    </citation>
    <scope>NUCLEOTIDE SEQUENCE [LARGE SCALE GENOMIC DNA]</scope>
</reference>
<feature type="transmembrane region" description="Helical" evidence="1">
    <location>
        <begin position="63"/>
        <end position="85"/>
    </location>
</feature>
<keyword evidence="1" id="KW-0812">Transmembrane</keyword>
<evidence type="ECO:0000256" key="1">
    <source>
        <dbReference type="SAM" id="Phobius"/>
    </source>
</evidence>